<dbReference type="Gene3D" id="4.10.1240.10">
    <property type="entry name" value="GPCR, family 2, extracellular hormone receptor domain"/>
    <property type="match status" value="1"/>
</dbReference>
<comment type="caution">
    <text evidence="4">The sequence shown here is derived from an EMBL/GenBank/DDBJ whole genome shotgun (WGS) entry which is preliminary data.</text>
</comment>
<organism evidence="4 5">
    <name type="scientific">Thelohanellus kitauei</name>
    <name type="common">Myxosporean</name>
    <dbReference type="NCBI Taxonomy" id="669202"/>
    <lineage>
        <taxon>Eukaryota</taxon>
        <taxon>Metazoa</taxon>
        <taxon>Cnidaria</taxon>
        <taxon>Myxozoa</taxon>
        <taxon>Myxosporea</taxon>
        <taxon>Bivalvulida</taxon>
        <taxon>Platysporina</taxon>
        <taxon>Myxobolidae</taxon>
        <taxon>Thelohanellus</taxon>
    </lineage>
</organism>
<evidence type="ECO:0000256" key="1">
    <source>
        <dbReference type="SAM" id="Coils"/>
    </source>
</evidence>
<reference evidence="4 5" key="1">
    <citation type="journal article" date="2014" name="Genome Biol. Evol.">
        <title>The genome of the myxosporean Thelohanellus kitauei shows adaptations to nutrient acquisition within its fish host.</title>
        <authorList>
            <person name="Yang Y."/>
            <person name="Xiong J."/>
            <person name="Zhou Z."/>
            <person name="Huo F."/>
            <person name="Miao W."/>
            <person name="Ran C."/>
            <person name="Liu Y."/>
            <person name="Zhang J."/>
            <person name="Feng J."/>
            <person name="Wang M."/>
            <person name="Wang M."/>
            <person name="Wang L."/>
            <person name="Yao B."/>
        </authorList>
    </citation>
    <scope>NUCLEOTIDE SEQUENCE [LARGE SCALE GENOMIC DNA]</scope>
    <source>
        <strain evidence="4">Wuqing</strain>
    </source>
</reference>
<evidence type="ECO:0000313" key="4">
    <source>
        <dbReference type="EMBL" id="KII69624.1"/>
    </source>
</evidence>
<dbReference type="PROSITE" id="PS50227">
    <property type="entry name" value="G_PROTEIN_RECEP_F2_3"/>
    <property type="match status" value="1"/>
</dbReference>
<dbReference type="EMBL" id="JWZT01002340">
    <property type="protein sequence ID" value="KII69624.1"/>
    <property type="molecule type" value="Genomic_DNA"/>
</dbReference>
<dbReference type="GO" id="GO:0016020">
    <property type="term" value="C:membrane"/>
    <property type="evidence" value="ECO:0007669"/>
    <property type="project" value="InterPro"/>
</dbReference>
<evidence type="ECO:0000259" key="3">
    <source>
        <dbReference type="PROSITE" id="PS50227"/>
    </source>
</evidence>
<proteinExistence type="predicted"/>
<dbReference type="Proteomes" id="UP000031668">
    <property type="component" value="Unassembled WGS sequence"/>
</dbReference>
<feature type="chain" id="PRO_5002162796" evidence="2">
    <location>
        <begin position="23"/>
        <end position="274"/>
    </location>
</feature>
<evidence type="ECO:0000256" key="2">
    <source>
        <dbReference type="SAM" id="SignalP"/>
    </source>
</evidence>
<dbReference type="SUPFAM" id="SSF111418">
    <property type="entry name" value="Hormone receptor domain"/>
    <property type="match status" value="1"/>
</dbReference>
<dbReference type="OrthoDB" id="6160250at2759"/>
<dbReference type="InterPro" id="IPR036445">
    <property type="entry name" value="GPCR_2_extracell_dom_sf"/>
</dbReference>
<accession>A0A0C2IWB6</accession>
<gene>
    <name evidence="4" type="ORF">RF11_10211</name>
</gene>
<feature type="signal peptide" evidence="2">
    <location>
        <begin position="1"/>
        <end position="22"/>
    </location>
</feature>
<keyword evidence="5" id="KW-1185">Reference proteome</keyword>
<name>A0A0C2IWB6_THEKT</name>
<sequence>MFTILCCLKSLFLVKICNYVLRFLGVKDAQKYTRDLEADYETIDGLEPMELDSNYEMIDFDATTKDSKDAQNMHDFNDSINKLSERVQSLTEDFKRLSGDIFKRLALIEKQIGNHDAAGIKNGVAYTKSSMPRAVCPRDYILGVSWSATPGGQSFDNACPDGLTGKVTRYCKYDGSWGTPQLFNCKSMVIANLSTRSSKSQLADHLRLVSEARYLLSGELIQVVSYLNASNLPSIYAFEIINILLGRINFLQWKAVFDVILKLMSSILNFWIHS</sequence>
<feature type="coiled-coil region" evidence="1">
    <location>
        <begin position="73"/>
        <end position="100"/>
    </location>
</feature>
<keyword evidence="4" id="KW-0675">Receptor</keyword>
<keyword evidence="2" id="KW-0732">Signal</keyword>
<dbReference type="AlphaFoldDB" id="A0A0C2IWB6"/>
<keyword evidence="1" id="KW-0175">Coiled coil</keyword>
<dbReference type="SMART" id="SM00008">
    <property type="entry name" value="HormR"/>
    <property type="match status" value="1"/>
</dbReference>
<evidence type="ECO:0000313" key="5">
    <source>
        <dbReference type="Proteomes" id="UP000031668"/>
    </source>
</evidence>
<dbReference type="GO" id="GO:0004930">
    <property type="term" value="F:G protein-coupled receptor activity"/>
    <property type="evidence" value="ECO:0007669"/>
    <property type="project" value="InterPro"/>
</dbReference>
<dbReference type="InterPro" id="IPR001879">
    <property type="entry name" value="GPCR_2_extracellular_dom"/>
</dbReference>
<protein>
    <submittedName>
        <fullName evidence="4">Cadherin EGF LAG seven-pass G-type receptor 1</fullName>
    </submittedName>
</protein>
<dbReference type="Pfam" id="PF02793">
    <property type="entry name" value="HRM"/>
    <property type="match status" value="1"/>
</dbReference>
<feature type="domain" description="G-protein coupled receptors family 2 profile 1" evidence="3">
    <location>
        <begin position="136"/>
        <end position="189"/>
    </location>
</feature>